<proteinExistence type="predicted"/>
<dbReference type="RefSeq" id="XP_018126962.1">
    <property type="nucleotide sequence ID" value="XM_018278264.1"/>
</dbReference>
<organism evidence="1 2">
    <name type="scientific">Pseudogymnoascus verrucosus</name>
    <dbReference type="NCBI Taxonomy" id="342668"/>
    <lineage>
        <taxon>Eukaryota</taxon>
        <taxon>Fungi</taxon>
        <taxon>Dikarya</taxon>
        <taxon>Ascomycota</taxon>
        <taxon>Pezizomycotina</taxon>
        <taxon>Leotiomycetes</taxon>
        <taxon>Thelebolales</taxon>
        <taxon>Thelebolaceae</taxon>
        <taxon>Pseudogymnoascus</taxon>
    </lineage>
</organism>
<dbReference type="OrthoDB" id="2588159at2759"/>
<reference evidence="1 2" key="1">
    <citation type="submission" date="2016-03" db="EMBL/GenBank/DDBJ databases">
        <title>Comparative genomics of Pseudogymnoascus destructans, the fungus causing white-nose syndrome of bats.</title>
        <authorList>
            <person name="Palmer J.M."/>
            <person name="Drees K.P."/>
            <person name="Foster J.T."/>
            <person name="Lindner D.L."/>
        </authorList>
    </citation>
    <scope>NUCLEOTIDE SEQUENCE [LARGE SCALE GENOMIC DNA]</scope>
    <source>
        <strain evidence="1 2">UAMH 10579</strain>
    </source>
</reference>
<evidence type="ECO:0000313" key="2">
    <source>
        <dbReference type="Proteomes" id="UP000091956"/>
    </source>
</evidence>
<keyword evidence="2" id="KW-1185">Reference proteome</keyword>
<reference evidence="2" key="2">
    <citation type="journal article" date="2018" name="Nat. Commun.">
        <title>Extreme sensitivity to ultraviolet light in the fungal pathogen causing white-nose syndrome of bats.</title>
        <authorList>
            <person name="Palmer J.M."/>
            <person name="Drees K.P."/>
            <person name="Foster J.T."/>
            <person name="Lindner D.L."/>
        </authorList>
    </citation>
    <scope>NUCLEOTIDE SEQUENCE [LARGE SCALE GENOMIC DNA]</scope>
    <source>
        <strain evidence="2">UAMH 10579</strain>
    </source>
</reference>
<evidence type="ECO:0000313" key="1">
    <source>
        <dbReference type="EMBL" id="OBT93229.1"/>
    </source>
</evidence>
<protein>
    <submittedName>
        <fullName evidence="1">Uncharacterized protein</fullName>
    </submittedName>
</protein>
<dbReference type="PANTHER" id="PTHR36848">
    <property type="entry name" value="DNA-BINDING PROTEIN (PUTATIVE SECRETED PROTEIN)-RELATED"/>
    <property type="match status" value="1"/>
</dbReference>
<name>A0A1B8GBK3_9PEZI</name>
<dbReference type="Proteomes" id="UP000091956">
    <property type="component" value="Unassembled WGS sequence"/>
</dbReference>
<dbReference type="GeneID" id="28842231"/>
<dbReference type="STRING" id="342668.A0A1B8GBK3"/>
<dbReference type="EMBL" id="KV460256">
    <property type="protein sequence ID" value="OBT93229.1"/>
    <property type="molecule type" value="Genomic_DNA"/>
</dbReference>
<dbReference type="AlphaFoldDB" id="A0A1B8GBK3"/>
<sequence length="744" mass="80909">MIALRRDPDGIVAQRGSQLVKDGTQSFRISLVGHRKHCNQHIDQLCRPDPLVKAMSGVSNKTIIYVQAWRVNSASSSSDAQVIIDQPTLIDLTAKVSNGQITWTPPDNATWLLLSAWLRGTGQVPEDSPHTNGISYVYILTPDIHSALHDKDTAIMEDSLEVASNGYWMTKFPAEFLKRRGYSVADILPILLQKSSKYLFVFSDADLTRGARNDYWDTISDLYVDYHIKLIKSWATSKGLEYRVQPYRAFPLDGIRAAALVDIPEGESLGFTSIDNYRALAGAAGLAGRNIISNELGAYAKSAYGTSWAKVLSTLNPQFAAGVNQSVLHGFSYLYAPGAVWPGFAAFTPTKGKAGYSESWGPRQPTWKHASDFTNYVAKMQFFLQQGVPKHDIAIFRPNGAVDNNYIAPLISPVPEQGDPGTDNGPTLTASAAKKILGYAEAGLPILFIGNWTDARAYGFGGLTGDSTAIVKSTMRKLLKLSNVVNVALEADIEAGIAKLGIKPAVEFPSGKMEAVALYQITMDGRLSIPLVLNSKQAKLVSIIPWSRNKPRYATSTTSQAIMYDSQSRLLTAISNVLLAMNLKTWTLNIDDWQPAEGSGTTGDITATKIVKHELSLTSLTAWSGIAEIQDVSGIGTYRTNFTLGTASTSLSSDMGAYIILSKFNGSFRIKINDQQLPPCDPFSLKYDIGAYVVNGTNTVEIDVASSLLSRMRVVFPDVYGGNERQAFGLVGVTIQPYAQAVIV</sequence>
<accession>A0A1B8GBK3</accession>
<dbReference type="Pfam" id="PF17132">
    <property type="entry name" value="Glyco_hydro_106"/>
    <property type="match status" value="1"/>
</dbReference>
<dbReference type="InterPro" id="IPR053161">
    <property type="entry name" value="Ulvan_degrading_GH"/>
</dbReference>
<gene>
    <name evidence="1" type="ORF">VE01_08845</name>
</gene>
<dbReference type="PANTHER" id="PTHR36848:SF2">
    <property type="entry name" value="SECRETED PROTEIN"/>
    <property type="match status" value="1"/>
</dbReference>